<sequence length="136" mass="15676">MLKSGIDEVFEGFDCGEFIEAGQGIKPNVIRIIEDINSHCHYNIHGSTFWKIKTRDETKLINPEIYLKGAPQLQLNIYEQASVQIEKGKNILLSNIITGYQKARKGFITPFKQMQADLTRIVCQLIYFISLDLLWR</sequence>
<evidence type="ECO:0000313" key="2">
    <source>
        <dbReference type="Proteomes" id="UP000808349"/>
    </source>
</evidence>
<accession>A0A9D7SDH1</accession>
<evidence type="ECO:0000313" key="1">
    <source>
        <dbReference type="EMBL" id="MBK9719391.1"/>
    </source>
</evidence>
<gene>
    <name evidence="1" type="ORF">IPO85_18130</name>
</gene>
<dbReference type="EMBL" id="JADKFW010000020">
    <property type="protein sequence ID" value="MBK9719391.1"/>
    <property type="molecule type" value="Genomic_DNA"/>
</dbReference>
<proteinExistence type="predicted"/>
<dbReference type="Proteomes" id="UP000808349">
    <property type="component" value="Unassembled WGS sequence"/>
</dbReference>
<organism evidence="1 2">
    <name type="scientific">Candidatus Defluviibacterium haderslevense</name>
    <dbReference type="NCBI Taxonomy" id="2981993"/>
    <lineage>
        <taxon>Bacteria</taxon>
        <taxon>Pseudomonadati</taxon>
        <taxon>Bacteroidota</taxon>
        <taxon>Saprospiria</taxon>
        <taxon>Saprospirales</taxon>
        <taxon>Saprospiraceae</taxon>
        <taxon>Candidatus Defluviibacterium</taxon>
    </lineage>
</organism>
<name>A0A9D7SDH1_9BACT</name>
<comment type="caution">
    <text evidence="1">The sequence shown here is derived from an EMBL/GenBank/DDBJ whole genome shotgun (WGS) entry which is preliminary data.</text>
</comment>
<dbReference type="AlphaFoldDB" id="A0A9D7SDH1"/>
<protein>
    <submittedName>
        <fullName evidence="1">Uncharacterized protein</fullName>
    </submittedName>
</protein>
<reference evidence="1 2" key="1">
    <citation type="submission" date="2020-10" db="EMBL/GenBank/DDBJ databases">
        <title>Connecting structure to function with the recovery of over 1000 high-quality activated sludge metagenome-assembled genomes encoding full-length rRNA genes using long-read sequencing.</title>
        <authorList>
            <person name="Singleton C.M."/>
            <person name="Petriglieri F."/>
            <person name="Kristensen J.M."/>
            <person name="Kirkegaard R.H."/>
            <person name="Michaelsen T.Y."/>
            <person name="Andersen M.H."/>
            <person name="Karst S.M."/>
            <person name="Dueholm M.S."/>
            <person name="Nielsen P.H."/>
            <person name="Albertsen M."/>
        </authorList>
    </citation>
    <scope>NUCLEOTIDE SEQUENCE [LARGE SCALE GENOMIC DNA]</scope>
    <source>
        <strain evidence="1">Ribe_18-Q3-R11-54_BAT3C.373</strain>
    </source>
</reference>